<comment type="function">
    <text evidence="9 11">Involved in degradation of plant cell walls. Hydrolyzes the feruloyl-arabinose ester bond in arabinoxylans, and the feruloyl-galactose ester bond in pectin. Active against paranitrophenyl-acetate, methyl ferulate and wheat arabinoxylan.</text>
</comment>
<dbReference type="Gene3D" id="3.40.50.1820">
    <property type="entry name" value="alpha/beta hydrolase"/>
    <property type="match status" value="1"/>
</dbReference>
<dbReference type="PROSITE" id="PS51164">
    <property type="entry name" value="CBM1_2"/>
    <property type="match status" value="1"/>
</dbReference>
<feature type="compositionally biased region" description="Low complexity" evidence="12">
    <location>
        <begin position="68"/>
        <end position="81"/>
    </location>
</feature>
<dbReference type="PANTHER" id="PTHR38050:SF1">
    <property type="entry name" value="FERULOYL ESTERASE C"/>
    <property type="match status" value="1"/>
</dbReference>
<evidence type="ECO:0000256" key="2">
    <source>
        <dbReference type="ARBA" id="ARBA00010278"/>
    </source>
</evidence>
<comment type="subcellular location">
    <subcellularLocation>
        <location evidence="1 11">Secreted</location>
    </subcellularLocation>
</comment>
<accession>A0ABR4BWH5</accession>
<evidence type="ECO:0000256" key="7">
    <source>
        <dbReference type="ARBA" id="ARBA00023277"/>
    </source>
</evidence>
<evidence type="ECO:0000256" key="4">
    <source>
        <dbReference type="ARBA" id="ARBA00022651"/>
    </source>
</evidence>
<dbReference type="EMBL" id="JAZHXI010000018">
    <property type="protein sequence ID" value="KAL2061471.1"/>
    <property type="molecule type" value="Genomic_DNA"/>
</dbReference>
<organism evidence="14 15">
    <name type="scientific">Oculimacula yallundae</name>
    <dbReference type="NCBI Taxonomy" id="86028"/>
    <lineage>
        <taxon>Eukaryota</taxon>
        <taxon>Fungi</taxon>
        <taxon>Dikarya</taxon>
        <taxon>Ascomycota</taxon>
        <taxon>Pezizomycotina</taxon>
        <taxon>Leotiomycetes</taxon>
        <taxon>Helotiales</taxon>
        <taxon>Ploettnerulaceae</taxon>
        <taxon>Oculimacula</taxon>
    </lineage>
</organism>
<dbReference type="PANTHER" id="PTHR38050">
    <property type="match status" value="1"/>
</dbReference>
<evidence type="ECO:0000256" key="1">
    <source>
        <dbReference type="ARBA" id="ARBA00004613"/>
    </source>
</evidence>
<comment type="catalytic activity">
    <reaction evidence="10 11">
        <text>feruloyl-polysaccharide + H2O = ferulate + polysaccharide.</text>
        <dbReference type="EC" id="3.1.1.73"/>
    </reaction>
</comment>
<keyword evidence="7 11" id="KW-0119">Carbohydrate metabolism</keyword>
<feature type="signal peptide" evidence="11">
    <location>
        <begin position="1"/>
        <end position="21"/>
    </location>
</feature>
<keyword evidence="8 11" id="KW-0624">Polysaccharide degradation</keyword>
<dbReference type="Proteomes" id="UP001595075">
    <property type="component" value="Unassembled WGS sequence"/>
</dbReference>
<dbReference type="Pfam" id="PF00734">
    <property type="entry name" value="CBM_1"/>
    <property type="match status" value="1"/>
</dbReference>
<name>A0ABR4BWH5_9HELO</name>
<dbReference type="EC" id="3.1.1.73" evidence="11"/>
<dbReference type="SUPFAM" id="SSF57180">
    <property type="entry name" value="Cellulose-binding domain"/>
    <property type="match status" value="1"/>
</dbReference>
<comment type="caution">
    <text evidence="14">The sequence shown here is derived from an EMBL/GenBank/DDBJ whole genome shotgun (WGS) entry which is preliminary data.</text>
</comment>
<keyword evidence="4 11" id="KW-0858">Xylan degradation</keyword>
<dbReference type="SMART" id="SM00236">
    <property type="entry name" value="fCBD"/>
    <property type="match status" value="1"/>
</dbReference>
<feature type="region of interest" description="Disordered" evidence="12">
    <location>
        <begin position="67"/>
        <end position="95"/>
    </location>
</feature>
<keyword evidence="15" id="KW-1185">Reference proteome</keyword>
<protein>
    <recommendedName>
        <fullName evidence="11">Feruloyl esterase C</fullName>
        <ecNumber evidence="11">3.1.1.73</ecNumber>
    </recommendedName>
    <alternativeName>
        <fullName evidence="11">Ferulic acid esterase C</fullName>
    </alternativeName>
</protein>
<feature type="domain" description="CBM1" evidence="13">
    <location>
        <begin position="21"/>
        <end position="57"/>
    </location>
</feature>
<evidence type="ECO:0000259" key="13">
    <source>
        <dbReference type="PROSITE" id="PS51164"/>
    </source>
</evidence>
<feature type="chain" id="PRO_5044972817" description="Feruloyl esterase C" evidence="11">
    <location>
        <begin position="22"/>
        <end position="341"/>
    </location>
</feature>
<evidence type="ECO:0000313" key="15">
    <source>
        <dbReference type="Proteomes" id="UP001595075"/>
    </source>
</evidence>
<dbReference type="SUPFAM" id="SSF53474">
    <property type="entry name" value="alpha/beta-Hydrolases"/>
    <property type="match status" value="1"/>
</dbReference>
<reference evidence="14 15" key="1">
    <citation type="journal article" date="2024" name="Commun. Biol.">
        <title>Comparative genomic analysis of thermophilic fungi reveals convergent evolutionary adaptations and gene losses.</title>
        <authorList>
            <person name="Steindorff A.S."/>
            <person name="Aguilar-Pontes M.V."/>
            <person name="Robinson A.J."/>
            <person name="Andreopoulos B."/>
            <person name="LaButti K."/>
            <person name="Kuo A."/>
            <person name="Mondo S."/>
            <person name="Riley R."/>
            <person name="Otillar R."/>
            <person name="Haridas S."/>
            <person name="Lipzen A."/>
            <person name="Grimwood J."/>
            <person name="Schmutz J."/>
            <person name="Clum A."/>
            <person name="Reid I.D."/>
            <person name="Moisan M.C."/>
            <person name="Butler G."/>
            <person name="Nguyen T.T.M."/>
            <person name="Dewar K."/>
            <person name="Conant G."/>
            <person name="Drula E."/>
            <person name="Henrissat B."/>
            <person name="Hansel C."/>
            <person name="Singer S."/>
            <person name="Hutchinson M.I."/>
            <person name="de Vries R.P."/>
            <person name="Natvig D.O."/>
            <person name="Powell A.J."/>
            <person name="Tsang A."/>
            <person name="Grigoriev I.V."/>
        </authorList>
    </citation>
    <scope>NUCLEOTIDE SEQUENCE [LARGE SCALE GENOMIC DNA]</scope>
    <source>
        <strain evidence="14 15">CBS 494.80</strain>
    </source>
</reference>
<keyword evidence="6 11" id="KW-0378">Hydrolase</keyword>
<evidence type="ECO:0000256" key="11">
    <source>
        <dbReference type="RuleBase" id="RU367094"/>
    </source>
</evidence>
<evidence type="ECO:0000256" key="12">
    <source>
        <dbReference type="SAM" id="MobiDB-lite"/>
    </source>
</evidence>
<comment type="similarity">
    <text evidence="2 11">Belongs to the faeC family.</text>
</comment>
<feature type="compositionally biased region" description="Gly residues" evidence="12">
    <location>
        <begin position="82"/>
        <end position="95"/>
    </location>
</feature>
<evidence type="ECO:0000256" key="10">
    <source>
        <dbReference type="ARBA" id="ARBA00034075"/>
    </source>
</evidence>
<dbReference type="InterPro" id="IPR043595">
    <property type="entry name" value="FaeB/C/D"/>
</dbReference>
<gene>
    <name evidence="14" type="ORF">VTL71DRAFT_6848</name>
</gene>
<sequence>MVNPALLGALLLSSLVPAVIGQSPVWGQCGGQGWAGSKTCVSGSCCKFSDNFYSQCIPGNSCGGGGSNPPVTTTQQQPAPTNGGGNGSGAGSGGCGKSPGLTSGVKTIQVGGKTRQYTIRVPNNYNSNTKYKVIFGFHWRGGNMGAVSGGGYYDLVRLANEQVIFVAPDGFGNGWGNSGGEDVRFVDAIVSLISSSLCVDPKLFFATGWSFGGGMSHSLACSRANVFRGVAVLSGAQISGCDGGNTPIAYLGIHGVGDSVLNVSNGRSLRDKWLKVNGCAAKNAPEPQAWTGSHIKTTYSCRAGYPVVWIAHSGDHISNPRDTNGPYWAPGETWDFFKQFF</sequence>
<dbReference type="InterPro" id="IPR035971">
    <property type="entry name" value="CBD_sf"/>
</dbReference>
<evidence type="ECO:0000256" key="8">
    <source>
        <dbReference type="ARBA" id="ARBA00023326"/>
    </source>
</evidence>
<evidence type="ECO:0000256" key="6">
    <source>
        <dbReference type="ARBA" id="ARBA00022801"/>
    </source>
</evidence>
<evidence type="ECO:0000256" key="5">
    <source>
        <dbReference type="ARBA" id="ARBA00022729"/>
    </source>
</evidence>
<evidence type="ECO:0000313" key="14">
    <source>
        <dbReference type="EMBL" id="KAL2061471.1"/>
    </source>
</evidence>
<dbReference type="InterPro" id="IPR000254">
    <property type="entry name" value="CBD"/>
</dbReference>
<keyword evidence="3 11" id="KW-0964">Secreted</keyword>
<proteinExistence type="inferred from homology"/>
<evidence type="ECO:0000256" key="9">
    <source>
        <dbReference type="ARBA" id="ARBA00025250"/>
    </source>
</evidence>
<dbReference type="InterPro" id="IPR029058">
    <property type="entry name" value="AB_hydrolase_fold"/>
</dbReference>
<evidence type="ECO:0000256" key="3">
    <source>
        <dbReference type="ARBA" id="ARBA00022525"/>
    </source>
</evidence>
<keyword evidence="5 11" id="KW-0732">Signal</keyword>